<feature type="compositionally biased region" description="Polar residues" evidence="1">
    <location>
        <begin position="111"/>
        <end position="136"/>
    </location>
</feature>
<name>A0A2S6C3Y0_9PEZI</name>
<keyword evidence="2" id="KW-1133">Transmembrane helix</keyword>
<dbReference type="EMBL" id="PNEN01000563">
    <property type="protein sequence ID" value="PPJ54435.1"/>
    <property type="molecule type" value="Genomic_DNA"/>
</dbReference>
<gene>
    <name evidence="3" type="ORF">CBER1_06938</name>
</gene>
<feature type="region of interest" description="Disordered" evidence="1">
    <location>
        <begin position="53"/>
        <end position="159"/>
    </location>
</feature>
<evidence type="ECO:0000256" key="2">
    <source>
        <dbReference type="SAM" id="Phobius"/>
    </source>
</evidence>
<feature type="compositionally biased region" description="Basic and acidic residues" evidence="1">
    <location>
        <begin position="138"/>
        <end position="159"/>
    </location>
</feature>
<dbReference type="Proteomes" id="UP000237631">
    <property type="component" value="Unassembled WGS sequence"/>
</dbReference>
<accession>A0A2S6C3Y0</accession>
<proteinExistence type="predicted"/>
<dbReference type="AlphaFoldDB" id="A0A2S6C3Y0"/>
<evidence type="ECO:0000256" key="1">
    <source>
        <dbReference type="SAM" id="MobiDB-lite"/>
    </source>
</evidence>
<reference evidence="4" key="1">
    <citation type="journal article" date="2017" name="bioRxiv">
        <title>Conservation of a gene cluster reveals novel cercosporin biosynthetic mechanisms and extends production to the genus Colletotrichum.</title>
        <authorList>
            <person name="de Jonge R."/>
            <person name="Ebert M.K."/>
            <person name="Huitt-Roehl C.R."/>
            <person name="Pal P."/>
            <person name="Suttle J.C."/>
            <person name="Spanner R.E."/>
            <person name="Neubauer J.D."/>
            <person name="Jurick W.M.II."/>
            <person name="Stott K.A."/>
            <person name="Secor G.A."/>
            <person name="Thomma B.P.H.J."/>
            <person name="Van de Peer Y."/>
            <person name="Townsend C.A."/>
            <person name="Bolton M.D."/>
        </authorList>
    </citation>
    <scope>NUCLEOTIDE SEQUENCE [LARGE SCALE GENOMIC DNA]</scope>
    <source>
        <strain evidence="4">CBS538.71</strain>
    </source>
</reference>
<sequence length="222" mass="24977">MGLENLVADLRKYGRQCEHGFRAVGLQALYTSLTRSGHRQTLLLYHRGNSENKEADMRSDYVRTVRPRSPTSSPRGHGSSAHSRPVPPPPAYTTYHDNAPPPYNAEEEANATHSQASTHQEPPQTPTADSGSNTTRPPRYDGSDQPDRNRGHPFERTENNRFQRYWEDIEVQRTSHGSGARSSSFMQSVRRHSLEVSMVLVGVLVVIILALYSVLHHWPGRS</sequence>
<feature type="transmembrane region" description="Helical" evidence="2">
    <location>
        <begin position="196"/>
        <end position="215"/>
    </location>
</feature>
<keyword evidence="4" id="KW-1185">Reference proteome</keyword>
<keyword evidence="2" id="KW-0472">Membrane</keyword>
<evidence type="ECO:0000313" key="4">
    <source>
        <dbReference type="Proteomes" id="UP000237631"/>
    </source>
</evidence>
<protein>
    <submittedName>
        <fullName evidence="3">Uncharacterized protein</fullName>
    </submittedName>
</protein>
<keyword evidence="2" id="KW-0812">Transmembrane</keyword>
<feature type="compositionally biased region" description="Basic and acidic residues" evidence="1">
    <location>
        <begin position="53"/>
        <end position="63"/>
    </location>
</feature>
<organism evidence="3 4">
    <name type="scientific">Cercospora berteroae</name>
    <dbReference type="NCBI Taxonomy" id="357750"/>
    <lineage>
        <taxon>Eukaryota</taxon>
        <taxon>Fungi</taxon>
        <taxon>Dikarya</taxon>
        <taxon>Ascomycota</taxon>
        <taxon>Pezizomycotina</taxon>
        <taxon>Dothideomycetes</taxon>
        <taxon>Dothideomycetidae</taxon>
        <taxon>Mycosphaerellales</taxon>
        <taxon>Mycosphaerellaceae</taxon>
        <taxon>Cercospora</taxon>
    </lineage>
</organism>
<comment type="caution">
    <text evidence="3">The sequence shown here is derived from an EMBL/GenBank/DDBJ whole genome shotgun (WGS) entry which is preliminary data.</text>
</comment>
<evidence type="ECO:0000313" key="3">
    <source>
        <dbReference type="EMBL" id="PPJ54435.1"/>
    </source>
</evidence>